<feature type="region of interest" description="Disordered" evidence="1">
    <location>
        <begin position="57"/>
        <end position="134"/>
    </location>
</feature>
<reference evidence="2" key="1">
    <citation type="journal article" date="2014" name="Nat. Commun.">
        <title>The rainbow trout genome provides novel insights into evolution after whole-genome duplication in vertebrates.</title>
        <authorList>
            <person name="Berthelot C."/>
            <person name="Brunet F."/>
            <person name="Chalopin D."/>
            <person name="Juanchich A."/>
            <person name="Bernard M."/>
            <person name="Noel B."/>
            <person name="Bento P."/>
            <person name="Da Silva C."/>
            <person name="Labadie K."/>
            <person name="Alberti A."/>
            <person name="Aury J.M."/>
            <person name="Louis A."/>
            <person name="Dehais P."/>
            <person name="Bardou P."/>
            <person name="Montfort J."/>
            <person name="Klopp C."/>
            <person name="Cabau C."/>
            <person name="Gaspin C."/>
            <person name="Thorgaard G.H."/>
            <person name="Boussaha M."/>
            <person name="Quillet E."/>
            <person name="Guyomard R."/>
            <person name="Galiana D."/>
            <person name="Bobe J."/>
            <person name="Volff J.N."/>
            <person name="Genet C."/>
            <person name="Wincker P."/>
            <person name="Jaillon O."/>
            <person name="Roest Crollius H."/>
            <person name="Guiguen Y."/>
        </authorList>
    </citation>
    <scope>NUCLEOTIDE SEQUENCE [LARGE SCALE GENOMIC DNA]</scope>
</reference>
<name>A0A060YKG5_ONCMY</name>
<reference evidence="2" key="2">
    <citation type="submission" date="2014-03" db="EMBL/GenBank/DDBJ databases">
        <authorList>
            <person name="Genoscope - CEA"/>
        </authorList>
    </citation>
    <scope>NUCLEOTIDE SEQUENCE</scope>
</reference>
<evidence type="ECO:0000256" key="1">
    <source>
        <dbReference type="SAM" id="MobiDB-lite"/>
    </source>
</evidence>
<evidence type="ECO:0000313" key="3">
    <source>
        <dbReference type="Proteomes" id="UP000193380"/>
    </source>
</evidence>
<feature type="compositionally biased region" description="Low complexity" evidence="1">
    <location>
        <begin position="105"/>
        <end position="121"/>
    </location>
</feature>
<accession>A0A060YKG5</accession>
<protein>
    <submittedName>
        <fullName evidence="2">Uncharacterized protein</fullName>
    </submittedName>
</protein>
<feature type="compositionally biased region" description="Polar residues" evidence="1">
    <location>
        <begin position="74"/>
        <end position="87"/>
    </location>
</feature>
<dbReference type="EMBL" id="FR912940">
    <property type="protein sequence ID" value="CDQ92206.1"/>
    <property type="molecule type" value="Genomic_DNA"/>
</dbReference>
<proteinExistence type="predicted"/>
<dbReference type="STRING" id="8022.A0A060YKG5"/>
<sequence length="172" mass="18526">MTSSMSDSILSIINHQHQPTTTPLFYPTTTAAAAATDGNERCLTDKDCNDSAVAADFDDGDELQNHGLNGVPSRAQSQSSGEFSLSLDNEPWSNGSSPVQPPPSSRRSSSSCLPPSDTSTPRPHTAEPLADHTHTAAIHFLNTHQQQQTQREGRSKELLTYCHSKHPGFSSL</sequence>
<evidence type="ECO:0000313" key="2">
    <source>
        <dbReference type="EMBL" id="CDQ92206.1"/>
    </source>
</evidence>
<organism evidence="2 3">
    <name type="scientific">Oncorhynchus mykiss</name>
    <name type="common">Rainbow trout</name>
    <name type="synonym">Salmo gairdneri</name>
    <dbReference type="NCBI Taxonomy" id="8022"/>
    <lineage>
        <taxon>Eukaryota</taxon>
        <taxon>Metazoa</taxon>
        <taxon>Chordata</taxon>
        <taxon>Craniata</taxon>
        <taxon>Vertebrata</taxon>
        <taxon>Euteleostomi</taxon>
        <taxon>Actinopterygii</taxon>
        <taxon>Neopterygii</taxon>
        <taxon>Teleostei</taxon>
        <taxon>Protacanthopterygii</taxon>
        <taxon>Salmoniformes</taxon>
        <taxon>Salmonidae</taxon>
        <taxon>Salmoninae</taxon>
        <taxon>Oncorhynchus</taxon>
    </lineage>
</organism>
<dbReference type="PaxDb" id="8022-A0A060YKG5"/>
<dbReference type="AlphaFoldDB" id="A0A060YKG5"/>
<dbReference type="Proteomes" id="UP000193380">
    <property type="component" value="Unassembled WGS sequence"/>
</dbReference>
<gene>
    <name evidence="2" type="ORF">GSONMT00051347001</name>
</gene>